<reference evidence="2 3" key="1">
    <citation type="submission" date="2020-04" db="EMBL/GenBank/DDBJ databases">
        <authorList>
            <person name="De Canck E."/>
        </authorList>
    </citation>
    <scope>NUCLEOTIDE SEQUENCE [LARGE SCALE GENOMIC DNA]</scope>
    <source>
        <strain evidence="2 3">LMG 3458</strain>
    </source>
</reference>
<keyword evidence="1" id="KW-1133">Transmembrane helix</keyword>
<organism evidence="2 3">
    <name type="scientific">Achromobacter deleyi</name>
    <dbReference type="NCBI Taxonomy" id="1353891"/>
    <lineage>
        <taxon>Bacteria</taxon>
        <taxon>Pseudomonadati</taxon>
        <taxon>Pseudomonadota</taxon>
        <taxon>Betaproteobacteria</taxon>
        <taxon>Burkholderiales</taxon>
        <taxon>Alcaligenaceae</taxon>
        <taxon>Achromobacter</taxon>
    </lineage>
</organism>
<accession>A0A6S6Z5E2</accession>
<evidence type="ECO:0000256" key="1">
    <source>
        <dbReference type="SAM" id="Phobius"/>
    </source>
</evidence>
<protein>
    <submittedName>
        <fullName evidence="2">Uncharacterized protein</fullName>
    </submittedName>
</protein>
<dbReference type="Proteomes" id="UP000494111">
    <property type="component" value="Unassembled WGS sequence"/>
</dbReference>
<feature type="transmembrane region" description="Helical" evidence="1">
    <location>
        <begin position="46"/>
        <end position="67"/>
    </location>
</feature>
<keyword evidence="1" id="KW-0812">Transmembrane</keyword>
<keyword evidence="1" id="KW-0472">Membrane</keyword>
<name>A0A6S6Z5E2_9BURK</name>
<proteinExistence type="predicted"/>
<dbReference type="RefSeq" id="WP_175190909.1">
    <property type="nucleotide sequence ID" value="NZ_CADIJO010000001.1"/>
</dbReference>
<dbReference type="EMBL" id="CADIJO010000001">
    <property type="protein sequence ID" value="CAB3651870.1"/>
    <property type="molecule type" value="Genomic_DNA"/>
</dbReference>
<feature type="transmembrane region" description="Helical" evidence="1">
    <location>
        <begin position="79"/>
        <end position="98"/>
    </location>
</feature>
<gene>
    <name evidence="2" type="ORF">LMG3458_00112</name>
</gene>
<feature type="transmembrane region" description="Helical" evidence="1">
    <location>
        <begin position="7"/>
        <end position="26"/>
    </location>
</feature>
<dbReference type="AlphaFoldDB" id="A0A6S6Z5E2"/>
<evidence type="ECO:0000313" key="3">
    <source>
        <dbReference type="Proteomes" id="UP000494111"/>
    </source>
</evidence>
<sequence>MLKDRTFQIGLALFAVVAGTLIYLLWPKSSGYPSIGGGGYDLSGFVYTLSLLAFSGLWTLVTVMVALSRRDALAAKRWNGWAAVGAATFVIAAVAFGHNLR</sequence>
<evidence type="ECO:0000313" key="2">
    <source>
        <dbReference type="EMBL" id="CAB3651870.1"/>
    </source>
</evidence>